<feature type="transmembrane region" description="Helical" evidence="2">
    <location>
        <begin position="6"/>
        <end position="24"/>
    </location>
</feature>
<evidence type="ECO:0000313" key="4">
    <source>
        <dbReference type="Proteomes" id="UP001465976"/>
    </source>
</evidence>
<evidence type="ECO:0008006" key="5">
    <source>
        <dbReference type="Google" id="ProtNLM"/>
    </source>
</evidence>
<keyword evidence="4" id="KW-1185">Reference proteome</keyword>
<dbReference type="Proteomes" id="UP001465976">
    <property type="component" value="Unassembled WGS sequence"/>
</dbReference>
<keyword evidence="2" id="KW-0812">Transmembrane</keyword>
<comment type="caution">
    <text evidence="3">The sequence shown here is derived from an EMBL/GenBank/DDBJ whole genome shotgun (WGS) entry which is preliminary data.</text>
</comment>
<accession>A0ABR3FY63</accession>
<feature type="region of interest" description="Disordered" evidence="1">
    <location>
        <begin position="248"/>
        <end position="308"/>
    </location>
</feature>
<gene>
    <name evidence="3" type="ORF">V5O48_001558</name>
</gene>
<evidence type="ECO:0000256" key="2">
    <source>
        <dbReference type="SAM" id="Phobius"/>
    </source>
</evidence>
<feature type="transmembrane region" description="Helical" evidence="2">
    <location>
        <begin position="96"/>
        <end position="120"/>
    </location>
</feature>
<protein>
    <recommendedName>
        <fullName evidence="5">Transmembrane protein</fullName>
    </recommendedName>
</protein>
<feature type="compositionally biased region" description="Polar residues" evidence="1">
    <location>
        <begin position="263"/>
        <end position="289"/>
    </location>
</feature>
<organism evidence="3 4">
    <name type="scientific">Marasmius crinis-equi</name>
    <dbReference type="NCBI Taxonomy" id="585013"/>
    <lineage>
        <taxon>Eukaryota</taxon>
        <taxon>Fungi</taxon>
        <taxon>Dikarya</taxon>
        <taxon>Basidiomycota</taxon>
        <taxon>Agaricomycotina</taxon>
        <taxon>Agaricomycetes</taxon>
        <taxon>Agaricomycetidae</taxon>
        <taxon>Agaricales</taxon>
        <taxon>Marasmiineae</taxon>
        <taxon>Marasmiaceae</taxon>
        <taxon>Marasmius</taxon>
    </lineage>
</organism>
<feature type="transmembrane region" description="Helical" evidence="2">
    <location>
        <begin position="202"/>
        <end position="224"/>
    </location>
</feature>
<dbReference type="EMBL" id="JBAHYK010000030">
    <property type="protein sequence ID" value="KAL0580488.1"/>
    <property type="molecule type" value="Genomic_DNA"/>
</dbReference>
<keyword evidence="2" id="KW-0472">Membrane</keyword>
<keyword evidence="2" id="KW-1133">Transmembrane helix</keyword>
<name>A0ABR3FY63_9AGAR</name>
<evidence type="ECO:0000313" key="3">
    <source>
        <dbReference type="EMBL" id="KAL0580488.1"/>
    </source>
</evidence>
<evidence type="ECO:0000256" key="1">
    <source>
        <dbReference type="SAM" id="MobiDB-lite"/>
    </source>
</evidence>
<reference evidence="3 4" key="1">
    <citation type="submission" date="2024-02" db="EMBL/GenBank/DDBJ databases">
        <title>A draft genome for the cacao thread blight pathogen Marasmius crinis-equi.</title>
        <authorList>
            <person name="Cohen S.P."/>
            <person name="Baruah I.K."/>
            <person name="Amoako-Attah I."/>
            <person name="Bukari Y."/>
            <person name="Meinhardt L.W."/>
            <person name="Bailey B.A."/>
        </authorList>
    </citation>
    <scope>NUCLEOTIDE SEQUENCE [LARGE SCALE GENOMIC DNA]</scope>
    <source>
        <strain evidence="3 4">GH-76</strain>
    </source>
</reference>
<proteinExistence type="predicted"/>
<sequence length="308" mass="34120">MLSRSWFSFPQLFLSSVLFLSVYVDGVRQLRTIDDFAGDSAIAGALPIYSPPGKWSPQPGGCTDCNIKPDNLDLIFNGHWRDTTHFARNESRAIQFSFTGVALSVFCILPPSTAVAIVTYNLTFTLDGSPVGSRFTRTKDQLTDKFQYNVSVFSLDNLTNMEHTFLMEMDENTDSVALFDYASYVYDDEGIVVPKKRVNTRAIVGGVLGALAFIAGAWLLFSYARRRRVEVRTQQVARDVQPFPRHSISLEVSRQAPKAPNGVPQTNAHLATPESTWDSPPVSSISSYPDTEKGPPPAYSPYAQSDRS</sequence>